<name>A0A0F9DDN6_9ZZZZ</name>
<dbReference type="SUPFAM" id="SSF52540">
    <property type="entry name" value="P-loop containing nucleoside triphosphate hydrolases"/>
    <property type="match status" value="1"/>
</dbReference>
<reference evidence="1" key="1">
    <citation type="journal article" date="2015" name="Nature">
        <title>Complex archaea that bridge the gap between prokaryotes and eukaryotes.</title>
        <authorList>
            <person name="Spang A."/>
            <person name="Saw J.H."/>
            <person name="Jorgensen S.L."/>
            <person name="Zaremba-Niedzwiedzka K."/>
            <person name="Martijn J."/>
            <person name="Lind A.E."/>
            <person name="van Eijk R."/>
            <person name="Schleper C."/>
            <person name="Guy L."/>
            <person name="Ettema T.J."/>
        </authorList>
    </citation>
    <scope>NUCLEOTIDE SEQUENCE</scope>
</reference>
<dbReference type="AlphaFoldDB" id="A0A0F9DDN6"/>
<evidence type="ECO:0008006" key="2">
    <source>
        <dbReference type="Google" id="ProtNLM"/>
    </source>
</evidence>
<sequence>QRYYRISRGTIQTQKGMEMTEGITQAEASKLISEWLPFTEGREFDIEHAQRQFNCTGVRDKHIIAQVLSTLKSQGKLDGERGRYRFVNTELESLDWVEADTENILDIRWPYGWGDKTSFGFDDNLTLYPGSIVVVSGVSNQGKTAFMLNVLVLNLDDWECRYLTNEMGPEELKDRLSNFEEFYALTDEFGSPKFEAAMRYDNYQDVILPNGLNIIDYLDPGENPYMVGQQIDAIRQKLVNGVAFIALQKKVTTSRGKDGTLRETISDYGTGGQYSEHRARIVLHIERDYLYVKKAKKCRKENLNGKKFEFDIGKNGSQFYNIRPYVEEENG</sequence>
<gene>
    <name evidence="1" type="ORF">LCGC14_2559010</name>
</gene>
<dbReference type="InterPro" id="IPR027417">
    <property type="entry name" value="P-loop_NTPase"/>
</dbReference>
<proteinExistence type="predicted"/>
<organism evidence="1">
    <name type="scientific">marine sediment metagenome</name>
    <dbReference type="NCBI Taxonomy" id="412755"/>
    <lineage>
        <taxon>unclassified sequences</taxon>
        <taxon>metagenomes</taxon>
        <taxon>ecological metagenomes</taxon>
    </lineage>
</organism>
<feature type="non-terminal residue" evidence="1">
    <location>
        <position position="1"/>
    </location>
</feature>
<evidence type="ECO:0000313" key="1">
    <source>
        <dbReference type="EMBL" id="KKL10123.1"/>
    </source>
</evidence>
<accession>A0A0F9DDN6</accession>
<comment type="caution">
    <text evidence="1">The sequence shown here is derived from an EMBL/GenBank/DDBJ whole genome shotgun (WGS) entry which is preliminary data.</text>
</comment>
<dbReference type="Gene3D" id="3.40.50.300">
    <property type="entry name" value="P-loop containing nucleotide triphosphate hydrolases"/>
    <property type="match status" value="1"/>
</dbReference>
<dbReference type="EMBL" id="LAZR01042193">
    <property type="protein sequence ID" value="KKL10123.1"/>
    <property type="molecule type" value="Genomic_DNA"/>
</dbReference>
<protein>
    <recommendedName>
        <fullName evidence="2">SF4 helicase domain-containing protein</fullName>
    </recommendedName>
</protein>